<accession>A0AAV3QGV8</accession>
<keyword evidence="2" id="KW-1185">Reference proteome</keyword>
<dbReference type="Proteomes" id="UP001454036">
    <property type="component" value="Unassembled WGS sequence"/>
</dbReference>
<name>A0AAV3QGV8_LITER</name>
<organism evidence="1 2">
    <name type="scientific">Lithospermum erythrorhizon</name>
    <name type="common">Purple gromwell</name>
    <name type="synonym">Lithospermum officinale var. erythrorhizon</name>
    <dbReference type="NCBI Taxonomy" id="34254"/>
    <lineage>
        <taxon>Eukaryota</taxon>
        <taxon>Viridiplantae</taxon>
        <taxon>Streptophyta</taxon>
        <taxon>Embryophyta</taxon>
        <taxon>Tracheophyta</taxon>
        <taxon>Spermatophyta</taxon>
        <taxon>Magnoliopsida</taxon>
        <taxon>eudicotyledons</taxon>
        <taxon>Gunneridae</taxon>
        <taxon>Pentapetalae</taxon>
        <taxon>asterids</taxon>
        <taxon>lamiids</taxon>
        <taxon>Boraginales</taxon>
        <taxon>Boraginaceae</taxon>
        <taxon>Boraginoideae</taxon>
        <taxon>Lithospermeae</taxon>
        <taxon>Lithospermum</taxon>
    </lineage>
</organism>
<comment type="caution">
    <text evidence="1">The sequence shown here is derived from an EMBL/GenBank/DDBJ whole genome shotgun (WGS) entry which is preliminary data.</text>
</comment>
<gene>
    <name evidence="1" type="ORF">LIER_19220</name>
</gene>
<evidence type="ECO:0000313" key="1">
    <source>
        <dbReference type="EMBL" id="GAA0163324.1"/>
    </source>
</evidence>
<proteinExistence type="predicted"/>
<reference evidence="1 2" key="1">
    <citation type="submission" date="2024-01" db="EMBL/GenBank/DDBJ databases">
        <title>The complete chloroplast genome sequence of Lithospermum erythrorhizon: insights into the phylogenetic relationship among Boraginaceae species and the maternal lineages of purple gromwells.</title>
        <authorList>
            <person name="Okada T."/>
            <person name="Watanabe K."/>
        </authorList>
    </citation>
    <scope>NUCLEOTIDE SEQUENCE [LARGE SCALE GENOMIC DNA]</scope>
</reference>
<protein>
    <submittedName>
        <fullName evidence="1">Uncharacterized protein</fullName>
    </submittedName>
</protein>
<evidence type="ECO:0000313" key="2">
    <source>
        <dbReference type="Proteomes" id="UP001454036"/>
    </source>
</evidence>
<dbReference type="EMBL" id="BAABME010004718">
    <property type="protein sequence ID" value="GAA0163324.1"/>
    <property type="molecule type" value="Genomic_DNA"/>
</dbReference>
<dbReference type="AlphaFoldDB" id="A0AAV3QGV8"/>
<sequence length="72" mass="8314">MKSAWDSNANPFDIKSELLELEDIAENAPTITLNHEYVVNESMNWECFMKRMLVDTCSGLLFTEGHWLLALH</sequence>